<dbReference type="PANTHER" id="PTHR13947:SF37">
    <property type="entry name" value="LD18367P"/>
    <property type="match status" value="1"/>
</dbReference>
<dbReference type="Pfam" id="PF00583">
    <property type="entry name" value="Acetyltransf_1"/>
    <property type="match status" value="1"/>
</dbReference>
<dbReference type="InterPro" id="IPR036388">
    <property type="entry name" value="WH-like_DNA-bd_sf"/>
</dbReference>
<feature type="domain" description="HTH marR-type" evidence="2">
    <location>
        <begin position="5"/>
        <end position="147"/>
    </location>
</feature>
<dbReference type="Pfam" id="PF12802">
    <property type="entry name" value="MarR_2"/>
    <property type="match status" value="1"/>
</dbReference>
<dbReference type="PROSITE" id="PS51186">
    <property type="entry name" value="GNAT"/>
    <property type="match status" value="1"/>
</dbReference>
<evidence type="ECO:0000259" key="3">
    <source>
        <dbReference type="PROSITE" id="PS51186"/>
    </source>
</evidence>
<organism evidence="4 5">
    <name type="scientific">Xanthomonas bonasiae</name>
    <dbReference type="NCBI Taxonomy" id="2810351"/>
    <lineage>
        <taxon>Bacteria</taxon>
        <taxon>Pseudomonadati</taxon>
        <taxon>Pseudomonadota</taxon>
        <taxon>Gammaproteobacteria</taxon>
        <taxon>Lysobacterales</taxon>
        <taxon>Lysobacteraceae</taxon>
        <taxon>Xanthomonas</taxon>
    </lineage>
</organism>
<dbReference type="Gene3D" id="3.40.630.30">
    <property type="match status" value="1"/>
</dbReference>
<comment type="caution">
    <text evidence="4">The sequence shown here is derived from an EMBL/GenBank/DDBJ whole genome shotgun (WGS) entry which is preliminary data.</text>
</comment>
<dbReference type="InterPro" id="IPR000182">
    <property type="entry name" value="GNAT_dom"/>
</dbReference>
<dbReference type="InterPro" id="IPR016181">
    <property type="entry name" value="Acyl_CoA_acyltransferase"/>
</dbReference>
<dbReference type="SUPFAM" id="SSF46785">
    <property type="entry name" value="Winged helix' DNA-binding domain"/>
    <property type="match status" value="1"/>
</dbReference>
<name>A0ABS3B0J1_9XANT</name>
<gene>
    <name evidence="4" type="ORF">JR064_07545</name>
</gene>
<evidence type="ECO:0000313" key="4">
    <source>
        <dbReference type="EMBL" id="MBN6102021.1"/>
    </source>
</evidence>
<keyword evidence="1" id="KW-0808">Transferase</keyword>
<dbReference type="SMART" id="SM00347">
    <property type="entry name" value="HTH_MARR"/>
    <property type="match status" value="1"/>
</dbReference>
<reference evidence="4 5" key="1">
    <citation type="submission" date="2021-02" db="EMBL/GenBank/DDBJ databases">
        <title>Taxonomically Unique Crown Gall-Associated Xanthomonas Stains Have Deficiency in Virulence Repertories.</title>
        <authorList>
            <person name="Mafakheri H."/>
            <person name="Taghavi S.M."/>
            <person name="Dimkic I."/>
            <person name="Nemanja K."/>
            <person name="Osdaghi E."/>
        </authorList>
    </citation>
    <scope>NUCLEOTIDE SEQUENCE [LARGE SCALE GENOMIC DNA]</scope>
    <source>
        <strain evidence="4 5">FX4</strain>
    </source>
</reference>
<dbReference type="CDD" id="cd04301">
    <property type="entry name" value="NAT_SF"/>
    <property type="match status" value="1"/>
</dbReference>
<dbReference type="Proteomes" id="UP000695802">
    <property type="component" value="Unassembled WGS sequence"/>
</dbReference>
<dbReference type="Gene3D" id="1.10.10.10">
    <property type="entry name" value="Winged helix-like DNA-binding domain superfamily/Winged helix DNA-binding domain"/>
    <property type="match status" value="1"/>
</dbReference>
<dbReference type="InterPro" id="IPR036390">
    <property type="entry name" value="WH_DNA-bd_sf"/>
</dbReference>
<evidence type="ECO:0000259" key="2">
    <source>
        <dbReference type="PROSITE" id="PS50995"/>
    </source>
</evidence>
<sequence length="331" mass="35427">MPAVDPVVVEQIRAASRQLVRELGFLQDTLAATDYPPSAVHALLEIDARDAVGASQLADCLQLEKSSVSRMLRKLIAAGELRERTSAEDGRAKQLRLSARGRRTVQGIHAFARAQVEAALAPLPAQAQADIGHGLAVYAAALQALRNGAAPPAPEAVRIDGGYRPGAIGRIAEMHATFYARHAGFGQFFEAKVAAGVAEFSARLERPGNGLWLAMQAQRIVGAIAIDGQDLGNGEAHLRWFVVDNGLRGSGIGRQLLQQALQFCDAQGFAATRLWTFAGLDAARRLYEAHGFALLQQCEGDQWGASVIEQVFVRPRPAVAAPAQSCRRQDG</sequence>
<proteinExistence type="predicted"/>
<dbReference type="PANTHER" id="PTHR13947">
    <property type="entry name" value="GNAT FAMILY N-ACETYLTRANSFERASE"/>
    <property type="match status" value="1"/>
</dbReference>
<dbReference type="SUPFAM" id="SSF55729">
    <property type="entry name" value="Acyl-CoA N-acyltransferases (Nat)"/>
    <property type="match status" value="1"/>
</dbReference>
<evidence type="ECO:0000313" key="5">
    <source>
        <dbReference type="Proteomes" id="UP000695802"/>
    </source>
</evidence>
<keyword evidence="5" id="KW-1185">Reference proteome</keyword>
<protein>
    <submittedName>
        <fullName evidence="4">MarR family transcriptional regulator</fullName>
    </submittedName>
</protein>
<dbReference type="PROSITE" id="PS50995">
    <property type="entry name" value="HTH_MARR_2"/>
    <property type="match status" value="1"/>
</dbReference>
<dbReference type="RefSeq" id="WP_206229303.1">
    <property type="nucleotide sequence ID" value="NZ_JAFIWB010000005.1"/>
</dbReference>
<evidence type="ECO:0000256" key="1">
    <source>
        <dbReference type="ARBA" id="ARBA00022679"/>
    </source>
</evidence>
<dbReference type="InterPro" id="IPR000835">
    <property type="entry name" value="HTH_MarR-typ"/>
</dbReference>
<feature type="domain" description="N-acetyltransferase" evidence="3">
    <location>
        <begin position="169"/>
        <end position="314"/>
    </location>
</feature>
<dbReference type="InterPro" id="IPR050769">
    <property type="entry name" value="NAT_camello-type"/>
</dbReference>
<dbReference type="EMBL" id="JAFIWB010000005">
    <property type="protein sequence ID" value="MBN6102021.1"/>
    <property type="molecule type" value="Genomic_DNA"/>
</dbReference>
<accession>A0ABS3B0J1</accession>